<dbReference type="PANTHER" id="PTHR43784:SF2">
    <property type="entry name" value="GDSL-LIKE LIPASE_ACYLHYDROLASE, PUTATIVE (AFU_ORTHOLOGUE AFUA_2G00820)-RELATED"/>
    <property type="match status" value="1"/>
</dbReference>
<evidence type="ECO:0000259" key="2">
    <source>
        <dbReference type="Pfam" id="PF13472"/>
    </source>
</evidence>
<keyword evidence="3" id="KW-0378">Hydrolase</keyword>
<accession>A0AAV3U3C5</accession>
<comment type="caution">
    <text evidence="3">The sequence shown here is derived from an EMBL/GenBank/DDBJ whole genome shotgun (WGS) entry which is preliminary data.</text>
</comment>
<reference evidence="4" key="1">
    <citation type="journal article" date="2019" name="Int. J. Syst. Evol. Microbiol.">
        <title>The Global Catalogue of Microorganisms (GCM) 10K type strain sequencing project: providing services to taxonomists for standard genome sequencing and annotation.</title>
        <authorList>
            <consortium name="The Broad Institute Genomics Platform"/>
            <consortium name="The Broad Institute Genome Sequencing Center for Infectious Disease"/>
            <person name="Wu L."/>
            <person name="Ma J."/>
        </authorList>
    </citation>
    <scope>NUCLEOTIDE SEQUENCE [LARGE SCALE GENOMIC DNA]</scope>
    <source>
        <strain evidence="4">JCM 19134</strain>
    </source>
</reference>
<keyword evidence="4" id="KW-1185">Reference proteome</keyword>
<organism evidence="3 4">
    <name type="scientific">Halioxenophilus aromaticivorans</name>
    <dbReference type="NCBI Taxonomy" id="1306992"/>
    <lineage>
        <taxon>Bacteria</taxon>
        <taxon>Pseudomonadati</taxon>
        <taxon>Pseudomonadota</taxon>
        <taxon>Gammaproteobacteria</taxon>
        <taxon>Alteromonadales</taxon>
        <taxon>Alteromonadaceae</taxon>
        <taxon>Halioxenophilus</taxon>
    </lineage>
</organism>
<dbReference type="InterPro" id="IPR053140">
    <property type="entry name" value="GDSL_Rv0518-like"/>
</dbReference>
<proteinExistence type="predicted"/>
<dbReference type="PANTHER" id="PTHR43784">
    <property type="entry name" value="GDSL-LIKE LIPASE/ACYLHYDROLASE, PUTATIVE (AFU_ORTHOLOGUE AFUA_2G00820)-RELATED"/>
    <property type="match status" value="1"/>
</dbReference>
<dbReference type="InterPro" id="IPR036514">
    <property type="entry name" value="SGNH_hydro_sf"/>
</dbReference>
<dbReference type="Pfam" id="PF13472">
    <property type="entry name" value="Lipase_GDSL_2"/>
    <property type="match status" value="1"/>
</dbReference>
<name>A0AAV3U3C5_9ALTE</name>
<dbReference type="CDD" id="cd01830">
    <property type="entry name" value="XynE_like"/>
    <property type="match status" value="1"/>
</dbReference>
<dbReference type="InterPro" id="IPR013830">
    <property type="entry name" value="SGNH_hydro"/>
</dbReference>
<dbReference type="AlphaFoldDB" id="A0AAV3U3C5"/>
<feature type="domain" description="SGNH hydrolase-type esterase" evidence="2">
    <location>
        <begin position="218"/>
        <end position="414"/>
    </location>
</feature>
<evidence type="ECO:0000313" key="3">
    <source>
        <dbReference type="EMBL" id="GAA4944832.1"/>
    </source>
</evidence>
<dbReference type="EMBL" id="BAABLX010000023">
    <property type="protein sequence ID" value="GAA4944832.1"/>
    <property type="molecule type" value="Genomic_DNA"/>
</dbReference>
<feature type="region of interest" description="Disordered" evidence="1">
    <location>
        <begin position="438"/>
        <end position="457"/>
    </location>
</feature>
<dbReference type="Proteomes" id="UP001409585">
    <property type="component" value="Unassembled WGS sequence"/>
</dbReference>
<dbReference type="GO" id="GO:0016788">
    <property type="term" value="F:hydrolase activity, acting on ester bonds"/>
    <property type="evidence" value="ECO:0007669"/>
    <property type="project" value="UniProtKB-ARBA"/>
</dbReference>
<protein>
    <submittedName>
        <fullName evidence="3">SGNH/GDSL hydrolase family protein</fullName>
    </submittedName>
</protein>
<sequence>MSRLSNLGGLATGAMASLLMLWLKPAYAKALNAEQPAETNPGWVTSWQASPQPVWGEEFIFPTNVPKALNNQTITQYARVSLGGDKLRLVFANTYGDRPVTLGQVSVRVASPAPGLAAAVTFNQHGRGVIPPGGQLVSDAIELPVQNLAQLEVKTYLAETTPVQSFHWDGRQTSWITEGNSSALPDRSAAAEEQSTTARLLLSDIWVQPRQPATGVVVIGDSITDGATASLDNNSRWPDFLAERLVPHNIAVANAGISGARLLSDGMGESALARLERDVLSQPGVSSVIVLLGINDISWPGTAFAPNASLPSLKALTTGFEKLVARAHRRGVTVIGATLPPFQGALPDTPLSNYYQADKNRLRQQLNQWIKTSGSFDAVVDLDTALQDPTAPLRLLPKYDSGDHLHPGDAGNRAMAQSVDLQQLLALVGPNNLRANDASRRVGIPDSGRSILASPSQ</sequence>
<dbReference type="RefSeq" id="WP_345422450.1">
    <property type="nucleotide sequence ID" value="NZ_AP031496.1"/>
</dbReference>
<evidence type="ECO:0000313" key="4">
    <source>
        <dbReference type="Proteomes" id="UP001409585"/>
    </source>
</evidence>
<evidence type="ECO:0000256" key="1">
    <source>
        <dbReference type="SAM" id="MobiDB-lite"/>
    </source>
</evidence>
<dbReference type="SUPFAM" id="SSF52266">
    <property type="entry name" value="SGNH hydrolase"/>
    <property type="match status" value="1"/>
</dbReference>
<gene>
    <name evidence="3" type="ORF">GCM10025791_24950</name>
</gene>
<dbReference type="Gene3D" id="3.40.50.1110">
    <property type="entry name" value="SGNH hydrolase"/>
    <property type="match status" value="1"/>
</dbReference>